<sequence length="296" mass="33243">MPISKIRWALGSLAALILTFPAHADGQEEKRLVSPIVVTGDSGAAVLGLAYEFKRKSSRDFSNPAADGGDDWEEIDTDKLEWGYTLKGTITGDPENNPENFMEFDLFLNYVKLADLKSISDCQSMTCDPWQHQFGGVYKYEADQSLDDKQTVLGLRYLSHYGFRVPGTYKTSSDLYLSVAFGEVTPIADGERQQILGDALESFNRWDLQVLYKVRVDQLLGDYAEDLELSYRYFSEVDAPQVIEQAELDRFGHAKAVLNLKNNMFIAYTDGELPLDRAADSTFKLGWNWDLAALGL</sequence>
<evidence type="ECO:0000313" key="2">
    <source>
        <dbReference type="EMBL" id="AQQ66376.1"/>
    </source>
</evidence>
<name>A0A1Q2M145_9GAMM</name>
<dbReference type="Proteomes" id="UP000188219">
    <property type="component" value="Chromosome"/>
</dbReference>
<accession>A0A1Q2M145</accession>
<dbReference type="RefSeq" id="WP_077399519.1">
    <property type="nucleotide sequence ID" value="NZ_CP019650.1"/>
</dbReference>
<keyword evidence="1" id="KW-0732">Signal</keyword>
<reference evidence="2" key="1">
    <citation type="submission" date="2017-02" db="EMBL/GenBank/DDBJ databases">
        <title>Genome of Microbulbifer agarilyticus GP101.</title>
        <authorList>
            <person name="Jung J."/>
            <person name="Bae S.S."/>
            <person name="Baek K."/>
        </authorList>
    </citation>
    <scope>NUCLEOTIDE SEQUENCE [LARGE SCALE GENOMIC DNA]</scope>
    <source>
        <strain evidence="2">GP101</strain>
    </source>
</reference>
<keyword evidence="3" id="KW-1185">Reference proteome</keyword>
<dbReference type="EMBL" id="CP019650">
    <property type="protein sequence ID" value="AQQ66376.1"/>
    <property type="molecule type" value="Genomic_DNA"/>
</dbReference>
<dbReference type="OrthoDB" id="5727317at2"/>
<feature type="chain" id="PRO_5012049363" evidence="1">
    <location>
        <begin position="25"/>
        <end position="296"/>
    </location>
</feature>
<dbReference type="AlphaFoldDB" id="A0A1Q2M145"/>
<evidence type="ECO:0000256" key="1">
    <source>
        <dbReference type="SAM" id="SignalP"/>
    </source>
</evidence>
<feature type="signal peptide" evidence="1">
    <location>
        <begin position="1"/>
        <end position="24"/>
    </location>
</feature>
<dbReference type="KEGG" id="maga:Mag101_00970"/>
<protein>
    <submittedName>
        <fullName evidence="2">Uncharacterized protein</fullName>
    </submittedName>
</protein>
<organism evidence="2 3">
    <name type="scientific">Microbulbifer agarilyticus</name>
    <dbReference type="NCBI Taxonomy" id="260552"/>
    <lineage>
        <taxon>Bacteria</taxon>
        <taxon>Pseudomonadati</taxon>
        <taxon>Pseudomonadota</taxon>
        <taxon>Gammaproteobacteria</taxon>
        <taxon>Cellvibrionales</taxon>
        <taxon>Microbulbiferaceae</taxon>
        <taxon>Microbulbifer</taxon>
    </lineage>
</organism>
<proteinExistence type="predicted"/>
<dbReference type="STRING" id="260552.Mag101_00970"/>
<evidence type="ECO:0000313" key="3">
    <source>
        <dbReference type="Proteomes" id="UP000188219"/>
    </source>
</evidence>
<gene>
    <name evidence="2" type="ORF">Mag101_00970</name>
</gene>